<dbReference type="RefSeq" id="WP_161340772.1">
    <property type="nucleotide sequence ID" value="NZ_JBHSDG010000003.1"/>
</dbReference>
<accession>A0A845MKQ3</accession>
<dbReference type="EMBL" id="WTVA01000015">
    <property type="protein sequence ID" value="MZR24329.1"/>
    <property type="molecule type" value="Genomic_DNA"/>
</dbReference>
<keyword evidence="1" id="KW-0812">Transmembrane</keyword>
<keyword evidence="1" id="KW-1133">Transmembrane helix</keyword>
<gene>
    <name evidence="2" type="ORF">GQF03_18490</name>
</gene>
<protein>
    <submittedName>
        <fullName evidence="2">Uncharacterized protein</fullName>
    </submittedName>
</protein>
<dbReference type="OrthoDB" id="7679120at2"/>
<name>A0A845MKQ3_9PROT</name>
<dbReference type="AlphaFoldDB" id="A0A845MKQ3"/>
<reference evidence="2 3" key="1">
    <citation type="journal article" date="2014" name="Int. J. Syst. Evol. Microbiol.">
        <title>Sneathiella chungangensis sp. nov., isolated from a marine sand, and emended description of the genus Sneathiella.</title>
        <authorList>
            <person name="Siamphan C."/>
            <person name="Kim H."/>
            <person name="Lee J.S."/>
            <person name="Kim W."/>
        </authorList>
    </citation>
    <scope>NUCLEOTIDE SEQUENCE [LARGE SCALE GENOMIC DNA]</scope>
    <source>
        <strain evidence="2 3">KCTC 32476</strain>
    </source>
</reference>
<evidence type="ECO:0000313" key="3">
    <source>
        <dbReference type="Proteomes" id="UP000445696"/>
    </source>
</evidence>
<evidence type="ECO:0000313" key="2">
    <source>
        <dbReference type="EMBL" id="MZR24329.1"/>
    </source>
</evidence>
<keyword evidence="3" id="KW-1185">Reference proteome</keyword>
<dbReference type="Proteomes" id="UP000445696">
    <property type="component" value="Unassembled WGS sequence"/>
</dbReference>
<proteinExistence type="predicted"/>
<comment type="caution">
    <text evidence="2">The sequence shown here is derived from an EMBL/GenBank/DDBJ whole genome shotgun (WGS) entry which is preliminary data.</text>
</comment>
<evidence type="ECO:0000256" key="1">
    <source>
        <dbReference type="SAM" id="Phobius"/>
    </source>
</evidence>
<organism evidence="2 3">
    <name type="scientific">Sneathiella chungangensis</name>
    <dbReference type="NCBI Taxonomy" id="1418234"/>
    <lineage>
        <taxon>Bacteria</taxon>
        <taxon>Pseudomonadati</taxon>
        <taxon>Pseudomonadota</taxon>
        <taxon>Alphaproteobacteria</taxon>
        <taxon>Sneathiellales</taxon>
        <taxon>Sneathiellaceae</taxon>
        <taxon>Sneathiella</taxon>
    </lineage>
</organism>
<keyword evidence="1" id="KW-0472">Membrane</keyword>
<feature type="transmembrane region" description="Helical" evidence="1">
    <location>
        <begin position="68"/>
        <end position="92"/>
    </location>
</feature>
<sequence>MIIGRLISWALIGAAFVVLGHDLLQYLNSETWHSILAGELWFRLNPEGLNLVQAVIQRYVWPALWDPVIVTLLLWPAWLVFLVPGIVLLLLFRKRRKAERRGYSA</sequence>